<accession>X0V161</accession>
<evidence type="ECO:0000313" key="1">
    <source>
        <dbReference type="EMBL" id="GAG06258.1"/>
    </source>
</evidence>
<gene>
    <name evidence="1" type="ORF">S01H1_46231</name>
</gene>
<proteinExistence type="predicted"/>
<protein>
    <submittedName>
        <fullName evidence="1">Uncharacterized protein</fullName>
    </submittedName>
</protein>
<name>X0V161_9ZZZZ</name>
<comment type="caution">
    <text evidence="1">The sequence shown here is derived from an EMBL/GenBank/DDBJ whole genome shotgun (WGS) entry which is preliminary data.</text>
</comment>
<dbReference type="AlphaFoldDB" id="X0V161"/>
<reference evidence="1" key="1">
    <citation type="journal article" date="2014" name="Front. Microbiol.">
        <title>High frequency of phylogenetically diverse reductive dehalogenase-homologous genes in deep subseafloor sedimentary metagenomes.</title>
        <authorList>
            <person name="Kawai M."/>
            <person name="Futagami T."/>
            <person name="Toyoda A."/>
            <person name="Takaki Y."/>
            <person name="Nishi S."/>
            <person name="Hori S."/>
            <person name="Arai W."/>
            <person name="Tsubouchi T."/>
            <person name="Morono Y."/>
            <person name="Uchiyama I."/>
            <person name="Ito T."/>
            <person name="Fujiyama A."/>
            <person name="Inagaki F."/>
            <person name="Takami H."/>
        </authorList>
    </citation>
    <scope>NUCLEOTIDE SEQUENCE</scope>
    <source>
        <strain evidence="1">Expedition CK06-06</strain>
    </source>
</reference>
<sequence>LLIQHEYYNELGMAAPVRDVEADAPDAEVEGEKVFE</sequence>
<feature type="non-terminal residue" evidence="1">
    <location>
        <position position="1"/>
    </location>
</feature>
<dbReference type="EMBL" id="BARS01029591">
    <property type="protein sequence ID" value="GAG06258.1"/>
    <property type="molecule type" value="Genomic_DNA"/>
</dbReference>
<organism evidence="1">
    <name type="scientific">marine sediment metagenome</name>
    <dbReference type="NCBI Taxonomy" id="412755"/>
    <lineage>
        <taxon>unclassified sequences</taxon>
        <taxon>metagenomes</taxon>
        <taxon>ecological metagenomes</taxon>
    </lineage>
</organism>